<dbReference type="OrthoDB" id="5523at2759"/>
<comment type="caution">
    <text evidence="2">The sequence shown here is derived from an EMBL/GenBank/DDBJ whole genome shotgun (WGS) entry which is preliminary data.</text>
</comment>
<feature type="region of interest" description="Disordered" evidence="1">
    <location>
        <begin position="120"/>
        <end position="140"/>
    </location>
</feature>
<dbReference type="EMBL" id="VRMN01000001">
    <property type="protein sequence ID" value="KAA8499092.1"/>
    <property type="molecule type" value="Genomic_DNA"/>
</dbReference>
<reference evidence="3" key="1">
    <citation type="journal article" date="2019" name="Nat. Commun.">
        <title>Expansion of phycobilisome linker gene families in mesophilic red algae.</title>
        <authorList>
            <person name="Lee J."/>
            <person name="Kim D."/>
            <person name="Bhattacharya D."/>
            <person name="Yoon H.S."/>
        </authorList>
    </citation>
    <scope>NUCLEOTIDE SEQUENCE [LARGE SCALE GENOMIC DNA]</scope>
    <source>
        <strain evidence="3">CCMP 1328</strain>
    </source>
</reference>
<gene>
    <name evidence="2" type="ORF">FVE85_6677</name>
</gene>
<evidence type="ECO:0000313" key="2">
    <source>
        <dbReference type="EMBL" id="KAA8499092.1"/>
    </source>
</evidence>
<dbReference type="AlphaFoldDB" id="A0A5J4Z7S0"/>
<name>A0A5J4Z7S0_PORPP</name>
<organism evidence="2 3">
    <name type="scientific">Porphyridium purpureum</name>
    <name type="common">Red alga</name>
    <name type="synonym">Porphyridium cruentum</name>
    <dbReference type="NCBI Taxonomy" id="35688"/>
    <lineage>
        <taxon>Eukaryota</taxon>
        <taxon>Rhodophyta</taxon>
        <taxon>Bangiophyceae</taxon>
        <taxon>Porphyridiales</taxon>
        <taxon>Porphyridiaceae</taxon>
        <taxon>Porphyridium</taxon>
    </lineage>
</organism>
<dbReference type="Proteomes" id="UP000324585">
    <property type="component" value="Unassembled WGS sequence"/>
</dbReference>
<protein>
    <submittedName>
        <fullName evidence="2">Uncharacterized protein</fullName>
    </submittedName>
</protein>
<sequence>MADVVGSADVADDRPPQPQGAADRSMSDVVVVQSEANSPDEHQNEQGPDVESEAMNEWEKLGADSQGDEGTGPESEYVFSDVSELQDAGRSAHVPAPWDIFQILKITDLAQSAFGDQHHVTRSDAEAGDGERDRGLHDSSELNSSMNAQLKDGLAVAAANVSNGFQTMNTYLDNLLETPKDHTAVSANYNQTAKELFASFFQDAHSVLDEHIVDSFHCELVQKYRCYHNSITPEKTFTIRGMLFILEWHIAFASNSSTRFDSAGTAPVRLLVKMDQVAKVQQAQRGLMRLLMHDKSSLIVGGFQNPSDCNGASALIEHMKEEKV</sequence>
<dbReference type="OMA" id="WHIAFAS"/>
<evidence type="ECO:0000313" key="3">
    <source>
        <dbReference type="Proteomes" id="UP000324585"/>
    </source>
</evidence>
<keyword evidence="3" id="KW-1185">Reference proteome</keyword>
<proteinExistence type="predicted"/>
<evidence type="ECO:0000256" key="1">
    <source>
        <dbReference type="SAM" id="MobiDB-lite"/>
    </source>
</evidence>
<accession>A0A5J4Z7S0</accession>
<feature type="region of interest" description="Disordered" evidence="1">
    <location>
        <begin position="1"/>
        <end position="76"/>
    </location>
</feature>